<name>A0A1X1ZP98_9MYCO</name>
<dbReference type="AlphaFoldDB" id="A0A1X1ZP98"/>
<dbReference type="PROSITE" id="PS50112">
    <property type="entry name" value="PAS"/>
    <property type="match status" value="1"/>
</dbReference>
<dbReference type="InterPro" id="IPR000014">
    <property type="entry name" value="PAS"/>
</dbReference>
<organism evidence="2 3">
    <name type="scientific">Mycobacterium palustre</name>
    <dbReference type="NCBI Taxonomy" id="153971"/>
    <lineage>
        <taxon>Bacteria</taxon>
        <taxon>Bacillati</taxon>
        <taxon>Actinomycetota</taxon>
        <taxon>Actinomycetes</taxon>
        <taxon>Mycobacteriales</taxon>
        <taxon>Mycobacteriaceae</taxon>
        <taxon>Mycobacterium</taxon>
        <taxon>Mycobacterium simiae complex</taxon>
    </lineage>
</organism>
<dbReference type="EMBL" id="LQPJ01000099">
    <property type="protein sequence ID" value="ORW25173.1"/>
    <property type="molecule type" value="Genomic_DNA"/>
</dbReference>
<dbReference type="InterPro" id="IPR013767">
    <property type="entry name" value="PAS_fold"/>
</dbReference>
<dbReference type="Proteomes" id="UP000193529">
    <property type="component" value="Unassembled WGS sequence"/>
</dbReference>
<comment type="caution">
    <text evidence="2">The sequence shown here is derived from an EMBL/GenBank/DDBJ whole genome shotgun (WGS) entry which is preliminary data.</text>
</comment>
<sequence>MRLPAVVALERLPVPFLAMTDDGIILFANTAFADMVGYQLELVVGSSFPKMFRTVPAVLCSLSGVDAVANLVVELRRCEGWTVRARMSGSATARRDDPVVLVTFDNLTERLWMDER</sequence>
<dbReference type="SUPFAM" id="SSF55785">
    <property type="entry name" value="PYP-like sensor domain (PAS domain)"/>
    <property type="match status" value="1"/>
</dbReference>
<dbReference type="Pfam" id="PF00989">
    <property type="entry name" value="PAS"/>
    <property type="match status" value="1"/>
</dbReference>
<dbReference type="NCBIfam" id="TIGR00229">
    <property type="entry name" value="sensory_box"/>
    <property type="match status" value="1"/>
</dbReference>
<dbReference type="STRING" id="153971.AWC19_07860"/>
<dbReference type="CDD" id="cd00130">
    <property type="entry name" value="PAS"/>
    <property type="match status" value="1"/>
</dbReference>
<reference evidence="2 3" key="1">
    <citation type="submission" date="2016-01" db="EMBL/GenBank/DDBJ databases">
        <title>The new phylogeny of the genus Mycobacterium.</title>
        <authorList>
            <person name="Tarcisio F."/>
            <person name="Conor M."/>
            <person name="Antonella G."/>
            <person name="Elisabetta G."/>
            <person name="Giulia F.S."/>
            <person name="Sara T."/>
            <person name="Anna F."/>
            <person name="Clotilde B."/>
            <person name="Roberto B."/>
            <person name="Veronica D.S."/>
            <person name="Fabio R."/>
            <person name="Monica P."/>
            <person name="Olivier J."/>
            <person name="Enrico T."/>
            <person name="Nicola S."/>
        </authorList>
    </citation>
    <scope>NUCLEOTIDE SEQUENCE [LARGE SCALE GENOMIC DNA]</scope>
    <source>
        <strain evidence="2 3">DSM 44572</strain>
    </source>
</reference>
<dbReference type="Gene3D" id="3.30.450.20">
    <property type="entry name" value="PAS domain"/>
    <property type="match status" value="1"/>
</dbReference>
<evidence type="ECO:0000313" key="3">
    <source>
        <dbReference type="Proteomes" id="UP000193529"/>
    </source>
</evidence>
<gene>
    <name evidence="2" type="ORF">AWC19_07860</name>
</gene>
<dbReference type="InterPro" id="IPR035965">
    <property type="entry name" value="PAS-like_dom_sf"/>
</dbReference>
<evidence type="ECO:0000259" key="1">
    <source>
        <dbReference type="PROSITE" id="PS50112"/>
    </source>
</evidence>
<protein>
    <recommendedName>
        <fullName evidence="1">PAS domain-containing protein</fullName>
    </recommendedName>
</protein>
<feature type="domain" description="PAS" evidence="1">
    <location>
        <begin position="8"/>
        <end position="47"/>
    </location>
</feature>
<proteinExistence type="predicted"/>
<dbReference type="GO" id="GO:0006355">
    <property type="term" value="P:regulation of DNA-templated transcription"/>
    <property type="evidence" value="ECO:0007669"/>
    <property type="project" value="InterPro"/>
</dbReference>
<evidence type="ECO:0000313" key="2">
    <source>
        <dbReference type="EMBL" id="ORW25173.1"/>
    </source>
</evidence>
<accession>A0A1X1ZP98</accession>
<keyword evidence="3" id="KW-1185">Reference proteome</keyword>